<evidence type="ECO:0000313" key="1">
    <source>
        <dbReference type="EMBL" id="QHS83860.1"/>
    </source>
</evidence>
<reference evidence="1" key="1">
    <citation type="journal article" date="2020" name="Nature">
        <title>Giant virus diversity and host interactions through global metagenomics.</title>
        <authorList>
            <person name="Schulz F."/>
            <person name="Roux S."/>
            <person name="Paez-Espino D."/>
            <person name="Jungbluth S."/>
            <person name="Walsh D.A."/>
            <person name="Denef V.J."/>
            <person name="McMahon K.D."/>
            <person name="Konstantinidis K.T."/>
            <person name="Eloe-Fadrosh E.A."/>
            <person name="Kyrpides N.C."/>
            <person name="Woyke T."/>
        </authorList>
    </citation>
    <scope>NUCLEOTIDE SEQUENCE</scope>
    <source>
        <strain evidence="1">GVMAG-S-ERX555961-36</strain>
    </source>
</reference>
<organism evidence="1">
    <name type="scientific">viral metagenome</name>
    <dbReference type="NCBI Taxonomy" id="1070528"/>
    <lineage>
        <taxon>unclassified sequences</taxon>
        <taxon>metagenomes</taxon>
        <taxon>organismal metagenomes</taxon>
    </lineage>
</organism>
<dbReference type="AlphaFoldDB" id="A0A6C0AWY2"/>
<name>A0A6C0AWY2_9ZZZZ</name>
<protein>
    <submittedName>
        <fullName evidence="1">Uncharacterized protein</fullName>
    </submittedName>
</protein>
<sequence>MSECLLTFFFQNKLWFRGKNQKQRCIDERIRLYGNKGIVISKNEFRSVKQASAVFENPSELYDYIKQTPQNMRCFYEIIEYNSKLYFDIESNDCLLDLTEVLQHLYAILKLLYNIYPSIRHVLSAHRFDKKSWHIIFPEYSISPEEREKLSNYLKKFANPYVDWRVYNKNQPYRLCGCYKSDDFYSKLHLNDDNGDVIFHYDLNTFVDTMVTQTHIGALPLKYKNVINQ</sequence>
<proteinExistence type="predicted"/>
<accession>A0A6C0AWY2</accession>
<dbReference type="EMBL" id="MN738768">
    <property type="protein sequence ID" value="QHS83860.1"/>
    <property type="molecule type" value="Genomic_DNA"/>
</dbReference>